<dbReference type="Proteomes" id="UP000321685">
    <property type="component" value="Unassembled WGS sequence"/>
</dbReference>
<proteinExistence type="predicted"/>
<evidence type="ECO:0000256" key="1">
    <source>
        <dbReference type="SAM" id="MobiDB-lite"/>
    </source>
</evidence>
<evidence type="ECO:0000313" key="3">
    <source>
        <dbReference type="Proteomes" id="UP000321685"/>
    </source>
</evidence>
<organism evidence="2 3">
    <name type="scientific">Pseudonocardia sulfidoxydans NBRC 16205</name>
    <dbReference type="NCBI Taxonomy" id="1223511"/>
    <lineage>
        <taxon>Bacteria</taxon>
        <taxon>Bacillati</taxon>
        <taxon>Actinomycetota</taxon>
        <taxon>Actinomycetes</taxon>
        <taxon>Pseudonocardiales</taxon>
        <taxon>Pseudonocardiaceae</taxon>
        <taxon>Pseudonocardia</taxon>
    </lineage>
</organism>
<dbReference type="AlphaFoldDB" id="A0A511DLY8"/>
<feature type="compositionally biased region" description="Basic and acidic residues" evidence="1">
    <location>
        <begin position="10"/>
        <end position="19"/>
    </location>
</feature>
<evidence type="ECO:0000313" key="2">
    <source>
        <dbReference type="EMBL" id="GEL25829.1"/>
    </source>
</evidence>
<name>A0A511DLY8_9PSEU</name>
<protein>
    <submittedName>
        <fullName evidence="2">Uncharacterized protein</fullName>
    </submittedName>
</protein>
<feature type="region of interest" description="Disordered" evidence="1">
    <location>
        <begin position="1"/>
        <end position="78"/>
    </location>
</feature>
<dbReference type="EMBL" id="BJVJ01000065">
    <property type="protein sequence ID" value="GEL25829.1"/>
    <property type="molecule type" value="Genomic_DNA"/>
</dbReference>
<accession>A0A511DLY8</accession>
<reference evidence="2 3" key="1">
    <citation type="submission" date="2019-07" db="EMBL/GenBank/DDBJ databases">
        <title>Whole genome shotgun sequence of Pseudonocardia sulfidoxydans NBRC 16205.</title>
        <authorList>
            <person name="Hosoyama A."/>
            <person name="Uohara A."/>
            <person name="Ohji S."/>
            <person name="Ichikawa N."/>
        </authorList>
    </citation>
    <scope>NUCLEOTIDE SEQUENCE [LARGE SCALE GENOMIC DNA]</scope>
    <source>
        <strain evidence="2 3">NBRC 16205</strain>
    </source>
</reference>
<gene>
    <name evidence="2" type="ORF">PSU4_47830</name>
</gene>
<keyword evidence="3" id="KW-1185">Reference proteome</keyword>
<comment type="caution">
    <text evidence="2">The sequence shown here is derived from an EMBL/GenBank/DDBJ whole genome shotgun (WGS) entry which is preliminary data.</text>
</comment>
<feature type="compositionally biased region" description="Basic and acidic residues" evidence="1">
    <location>
        <begin position="65"/>
        <end position="78"/>
    </location>
</feature>
<sequence length="78" mass="8104">MALSGYADAMTDRIDRTPDENDQPGEATLAAADPDDQTASVEDRPEVPGGPQVNVPAATGALSTDEAKDPHVEGRGRD</sequence>